<sequence>MLIHYSIFGKQLFSEDIDIISNAEILQQAAEKYQEVLICSGYKEQLRNIPAHKTVAHAGAAGDNTDLKANNESGETPNKITNQETLDNENSELKKEDQLVQPSVFHECGH</sequence>
<evidence type="ECO:0000313" key="3">
    <source>
        <dbReference type="Proteomes" id="UP000735302"/>
    </source>
</evidence>
<dbReference type="EMBL" id="BLXT01005617">
    <property type="protein sequence ID" value="GFO24545.1"/>
    <property type="molecule type" value="Genomic_DNA"/>
</dbReference>
<name>A0AAV4BZ05_9GAST</name>
<gene>
    <name evidence="2" type="ORF">PoB_005105000</name>
</gene>
<evidence type="ECO:0000313" key="2">
    <source>
        <dbReference type="EMBL" id="GFO24545.1"/>
    </source>
</evidence>
<accession>A0AAV4BZ05</accession>
<feature type="region of interest" description="Disordered" evidence="1">
    <location>
        <begin position="58"/>
        <end position="102"/>
    </location>
</feature>
<proteinExistence type="predicted"/>
<reference evidence="2 3" key="1">
    <citation type="journal article" date="2021" name="Elife">
        <title>Chloroplast acquisition without the gene transfer in kleptoplastic sea slugs, Plakobranchus ocellatus.</title>
        <authorList>
            <person name="Maeda T."/>
            <person name="Takahashi S."/>
            <person name="Yoshida T."/>
            <person name="Shimamura S."/>
            <person name="Takaki Y."/>
            <person name="Nagai Y."/>
            <person name="Toyoda A."/>
            <person name="Suzuki Y."/>
            <person name="Arimoto A."/>
            <person name="Ishii H."/>
            <person name="Satoh N."/>
            <person name="Nishiyama T."/>
            <person name="Hasebe M."/>
            <person name="Maruyama T."/>
            <person name="Minagawa J."/>
            <person name="Obokata J."/>
            <person name="Shigenobu S."/>
        </authorList>
    </citation>
    <scope>NUCLEOTIDE SEQUENCE [LARGE SCALE GENOMIC DNA]</scope>
</reference>
<dbReference type="Proteomes" id="UP000735302">
    <property type="component" value="Unassembled WGS sequence"/>
</dbReference>
<feature type="compositionally biased region" description="Polar residues" evidence="1">
    <location>
        <begin position="67"/>
        <end position="85"/>
    </location>
</feature>
<keyword evidence="3" id="KW-1185">Reference proteome</keyword>
<protein>
    <submittedName>
        <fullName evidence="2">Uncharacterized protein</fullName>
    </submittedName>
</protein>
<organism evidence="2 3">
    <name type="scientific">Plakobranchus ocellatus</name>
    <dbReference type="NCBI Taxonomy" id="259542"/>
    <lineage>
        <taxon>Eukaryota</taxon>
        <taxon>Metazoa</taxon>
        <taxon>Spiralia</taxon>
        <taxon>Lophotrochozoa</taxon>
        <taxon>Mollusca</taxon>
        <taxon>Gastropoda</taxon>
        <taxon>Heterobranchia</taxon>
        <taxon>Euthyneura</taxon>
        <taxon>Panpulmonata</taxon>
        <taxon>Sacoglossa</taxon>
        <taxon>Placobranchoidea</taxon>
        <taxon>Plakobranchidae</taxon>
        <taxon>Plakobranchus</taxon>
    </lineage>
</organism>
<comment type="caution">
    <text evidence="2">The sequence shown here is derived from an EMBL/GenBank/DDBJ whole genome shotgun (WGS) entry which is preliminary data.</text>
</comment>
<evidence type="ECO:0000256" key="1">
    <source>
        <dbReference type="SAM" id="MobiDB-lite"/>
    </source>
</evidence>
<dbReference type="AlphaFoldDB" id="A0AAV4BZ05"/>